<dbReference type="SUPFAM" id="SSF48452">
    <property type="entry name" value="TPR-like"/>
    <property type="match status" value="1"/>
</dbReference>
<dbReference type="GO" id="GO:0008017">
    <property type="term" value="F:microtubule binding"/>
    <property type="evidence" value="ECO:0007669"/>
    <property type="project" value="TreeGrafter"/>
</dbReference>
<dbReference type="EMBL" id="JACEFF010000418">
    <property type="protein sequence ID" value="KAH9638003.1"/>
    <property type="molecule type" value="Genomic_DNA"/>
</dbReference>
<keyword evidence="5" id="KW-0802">TPR repeat</keyword>
<dbReference type="Proteomes" id="UP000648187">
    <property type="component" value="Unassembled WGS sequence"/>
</dbReference>
<reference evidence="10" key="1">
    <citation type="submission" date="2020-08" db="EMBL/GenBank/DDBJ databases">
        <title>Spodoptera exigua strain:BAW_Kor-Di-RS1 Genome sequencing and assembly.</title>
        <authorList>
            <person name="Kim J."/>
            <person name="Nam H.Y."/>
            <person name="Kwon M."/>
            <person name="Choi J.H."/>
            <person name="Cho S.R."/>
            <person name="Kim G.-H."/>
        </authorList>
    </citation>
    <scope>NUCLEOTIDE SEQUENCE</scope>
    <source>
        <strain evidence="10">BAW_Kor-Di-RS1</strain>
        <tissue evidence="10">Whole-body</tissue>
    </source>
</reference>
<evidence type="ECO:0000313" key="10">
    <source>
        <dbReference type="EMBL" id="KAF9421605.1"/>
    </source>
</evidence>
<evidence type="ECO:0000256" key="7">
    <source>
        <dbReference type="ARBA" id="ARBA00039966"/>
    </source>
</evidence>
<dbReference type="Pfam" id="PF21033">
    <property type="entry name" value="RMD1-3"/>
    <property type="match status" value="1"/>
</dbReference>
<evidence type="ECO:0000256" key="5">
    <source>
        <dbReference type="ARBA" id="ARBA00022803"/>
    </source>
</evidence>
<accession>A0A835L709</accession>
<dbReference type="AlphaFoldDB" id="A0A835L709"/>
<proteinExistence type="predicted"/>
<organism evidence="10 12">
    <name type="scientific">Spodoptera exigua</name>
    <name type="common">Beet armyworm</name>
    <name type="synonym">Noctua fulgens</name>
    <dbReference type="NCBI Taxonomy" id="7107"/>
    <lineage>
        <taxon>Eukaryota</taxon>
        <taxon>Metazoa</taxon>
        <taxon>Ecdysozoa</taxon>
        <taxon>Arthropoda</taxon>
        <taxon>Hexapoda</taxon>
        <taxon>Insecta</taxon>
        <taxon>Pterygota</taxon>
        <taxon>Neoptera</taxon>
        <taxon>Endopterygota</taxon>
        <taxon>Lepidoptera</taxon>
        <taxon>Glossata</taxon>
        <taxon>Ditrysia</taxon>
        <taxon>Noctuoidea</taxon>
        <taxon>Noctuidae</taxon>
        <taxon>Amphipyrinae</taxon>
        <taxon>Spodoptera</taxon>
    </lineage>
</organism>
<keyword evidence="12" id="KW-1185">Reference proteome</keyword>
<comment type="subcellular location">
    <subcellularLocation>
        <location evidence="1">Cytoplasm</location>
        <location evidence="1">Cytoskeleton</location>
    </subcellularLocation>
</comment>
<protein>
    <recommendedName>
        <fullName evidence="7">Regulator of microtubule dynamics protein 1</fullName>
    </recommendedName>
    <alternativeName>
        <fullName evidence="8">Protein FAM82B</fullName>
    </alternativeName>
</protein>
<feature type="coiled-coil region" evidence="9">
    <location>
        <begin position="160"/>
        <end position="187"/>
    </location>
</feature>
<dbReference type="PANTHER" id="PTHR16056:SF16">
    <property type="entry name" value="REGULATOR OF MICROTUBULE DYNAMICS PROTEIN 1"/>
    <property type="match status" value="1"/>
</dbReference>
<keyword evidence="9" id="KW-0175">Coiled coil</keyword>
<evidence type="ECO:0000256" key="1">
    <source>
        <dbReference type="ARBA" id="ARBA00004245"/>
    </source>
</evidence>
<dbReference type="GO" id="GO:0097431">
    <property type="term" value="C:mitotic spindle pole"/>
    <property type="evidence" value="ECO:0007669"/>
    <property type="project" value="TreeGrafter"/>
</dbReference>
<dbReference type="Proteomes" id="UP000814243">
    <property type="component" value="Unassembled WGS sequence"/>
</dbReference>
<dbReference type="OrthoDB" id="69711at2759"/>
<dbReference type="GO" id="GO:0005739">
    <property type="term" value="C:mitochondrion"/>
    <property type="evidence" value="ECO:0007669"/>
    <property type="project" value="TreeGrafter"/>
</dbReference>
<dbReference type="InterPro" id="IPR011990">
    <property type="entry name" value="TPR-like_helical_dom_sf"/>
</dbReference>
<dbReference type="GO" id="GO:0005876">
    <property type="term" value="C:spindle microtubule"/>
    <property type="evidence" value="ECO:0007669"/>
    <property type="project" value="TreeGrafter"/>
</dbReference>
<reference evidence="11" key="2">
    <citation type="journal article" date="2021" name="G3 (Bethesda)">
        <title>Genome and transcriptome analysis of the beet armyworm Spodoptera exigua reveals targets for pest control. .</title>
        <authorList>
            <person name="Simon S."/>
            <person name="Breeschoten T."/>
            <person name="Jansen H.J."/>
            <person name="Dirks R.P."/>
            <person name="Schranz M.E."/>
            <person name="Ros V.I.D."/>
        </authorList>
    </citation>
    <scope>NUCLEOTIDE SEQUENCE</scope>
    <source>
        <strain evidence="11">TB_SE_WUR_2020</strain>
    </source>
</reference>
<evidence type="ECO:0000256" key="9">
    <source>
        <dbReference type="SAM" id="Coils"/>
    </source>
</evidence>
<comment type="caution">
    <text evidence="10">The sequence shown here is derived from an EMBL/GenBank/DDBJ whole genome shotgun (WGS) entry which is preliminary data.</text>
</comment>
<keyword evidence="6" id="KW-0206">Cytoskeleton</keyword>
<dbReference type="PANTHER" id="PTHR16056">
    <property type="entry name" value="REGULATOR OF MICROTUBULE DYNAMICS PROTEIN"/>
    <property type="match status" value="1"/>
</dbReference>
<evidence type="ECO:0000313" key="12">
    <source>
        <dbReference type="Proteomes" id="UP000648187"/>
    </source>
</evidence>
<evidence type="ECO:0000256" key="6">
    <source>
        <dbReference type="ARBA" id="ARBA00023212"/>
    </source>
</evidence>
<evidence type="ECO:0000313" key="11">
    <source>
        <dbReference type="EMBL" id="KAH9638003.1"/>
    </source>
</evidence>
<evidence type="ECO:0000256" key="2">
    <source>
        <dbReference type="ARBA" id="ARBA00011375"/>
    </source>
</evidence>
<keyword evidence="3" id="KW-0963">Cytoplasm</keyword>
<comment type="subunit">
    <text evidence="2">Interacts with microtubules.</text>
</comment>
<dbReference type="Gene3D" id="1.25.40.10">
    <property type="entry name" value="Tetratricopeptide repeat domain"/>
    <property type="match status" value="1"/>
</dbReference>
<name>A0A835L709_SPOEX</name>
<evidence type="ECO:0000256" key="3">
    <source>
        <dbReference type="ARBA" id="ARBA00022490"/>
    </source>
</evidence>
<sequence length="301" mass="35269">MNVFYKLHPLAYKVVQRVMNIKYNNIYNIKNNTKIIYQDISLPHKLITLSTALSFLLWPVKSKDAAEKSCTQNSLPIEDADKLFENGHYEECYKLLAEHQEKGNVEVQWRICRALYNMSKESKYDKQYKNNLVVQAYDIIFKVLNETEDHYAVHKWYALLLDAKSSLEGIKERIRQLENVKKHMDTAVTLNPNDATSLHMLGEWCYQIAEMPWHHRKIAEVLFASPPYSTYEEALEYFLKAEAVQPRFYSINLLRLGNCYLKLKKEDQAKYYLQLAASYPAKSNDDHKANTEAAELLKKLK</sequence>
<evidence type="ECO:0000256" key="8">
    <source>
        <dbReference type="ARBA" id="ARBA00041958"/>
    </source>
</evidence>
<dbReference type="InterPro" id="IPR049039">
    <property type="entry name" value="RMD1-3_a_helical_rpt"/>
</dbReference>
<keyword evidence="4" id="KW-0677">Repeat</keyword>
<evidence type="ECO:0000256" key="4">
    <source>
        <dbReference type="ARBA" id="ARBA00022737"/>
    </source>
</evidence>
<gene>
    <name evidence="11" type="ORF">HF086_014864</name>
    <name evidence="10" type="ORF">HW555_002538</name>
</gene>
<dbReference type="EMBL" id="JACKWZ010000023">
    <property type="protein sequence ID" value="KAF9421605.1"/>
    <property type="molecule type" value="Genomic_DNA"/>
</dbReference>